<dbReference type="InParanoid" id="A0A165EYN4"/>
<dbReference type="OrthoDB" id="3354982at2759"/>
<evidence type="ECO:0000313" key="2">
    <source>
        <dbReference type="EMBL" id="KZT55800.1"/>
    </source>
</evidence>
<dbReference type="STRING" id="1353952.A0A165EYN4"/>
<feature type="compositionally biased region" description="Polar residues" evidence="1">
    <location>
        <begin position="57"/>
        <end position="75"/>
    </location>
</feature>
<gene>
    <name evidence="2" type="ORF">CALCODRAFT_338904</name>
</gene>
<keyword evidence="3" id="KW-1185">Reference proteome</keyword>
<evidence type="ECO:0000313" key="3">
    <source>
        <dbReference type="Proteomes" id="UP000076842"/>
    </source>
</evidence>
<protein>
    <submittedName>
        <fullName evidence="2">Uncharacterized protein</fullName>
    </submittedName>
</protein>
<dbReference type="AlphaFoldDB" id="A0A165EYN4"/>
<organism evidence="2 3">
    <name type="scientific">Calocera cornea HHB12733</name>
    <dbReference type="NCBI Taxonomy" id="1353952"/>
    <lineage>
        <taxon>Eukaryota</taxon>
        <taxon>Fungi</taxon>
        <taxon>Dikarya</taxon>
        <taxon>Basidiomycota</taxon>
        <taxon>Agaricomycotina</taxon>
        <taxon>Dacrymycetes</taxon>
        <taxon>Dacrymycetales</taxon>
        <taxon>Dacrymycetaceae</taxon>
        <taxon>Calocera</taxon>
    </lineage>
</organism>
<accession>A0A165EYN4</accession>
<dbReference type="EMBL" id="KV423988">
    <property type="protein sequence ID" value="KZT55800.1"/>
    <property type="molecule type" value="Genomic_DNA"/>
</dbReference>
<dbReference type="Proteomes" id="UP000076842">
    <property type="component" value="Unassembled WGS sequence"/>
</dbReference>
<feature type="region of interest" description="Disordered" evidence="1">
    <location>
        <begin position="45"/>
        <end position="147"/>
    </location>
</feature>
<feature type="compositionally biased region" description="Basic and acidic residues" evidence="1">
    <location>
        <begin position="108"/>
        <end position="118"/>
    </location>
</feature>
<reference evidence="2 3" key="1">
    <citation type="journal article" date="2016" name="Mol. Biol. Evol.">
        <title>Comparative Genomics of Early-Diverging Mushroom-Forming Fungi Provides Insights into the Origins of Lignocellulose Decay Capabilities.</title>
        <authorList>
            <person name="Nagy L.G."/>
            <person name="Riley R."/>
            <person name="Tritt A."/>
            <person name="Adam C."/>
            <person name="Daum C."/>
            <person name="Floudas D."/>
            <person name="Sun H."/>
            <person name="Yadav J.S."/>
            <person name="Pangilinan J."/>
            <person name="Larsson K.H."/>
            <person name="Matsuura K."/>
            <person name="Barry K."/>
            <person name="Labutti K."/>
            <person name="Kuo R."/>
            <person name="Ohm R.A."/>
            <person name="Bhattacharya S.S."/>
            <person name="Shirouzu T."/>
            <person name="Yoshinaga Y."/>
            <person name="Martin F.M."/>
            <person name="Grigoriev I.V."/>
            <person name="Hibbett D.S."/>
        </authorList>
    </citation>
    <scope>NUCLEOTIDE SEQUENCE [LARGE SCALE GENOMIC DNA]</scope>
    <source>
        <strain evidence="2 3">HHB12733</strain>
    </source>
</reference>
<name>A0A165EYN4_9BASI</name>
<proteinExistence type="predicted"/>
<evidence type="ECO:0000256" key="1">
    <source>
        <dbReference type="SAM" id="MobiDB-lite"/>
    </source>
</evidence>
<feature type="compositionally biased region" description="Low complexity" evidence="1">
    <location>
        <begin position="124"/>
        <end position="133"/>
    </location>
</feature>
<sequence length="170" mass="19167">MHLTKEERDLPTTYVREALSAMQSRMGTYVHPYPRGTGPLPPSPAHTHTSMMHVDRSPTQPTHAISPVYSHSHSPAHQRYPEHSTYVRTEQPTSRPIPLTASPTSIKRPHDLDMEMPRPHSVRRTSSSSSDSTMEPATPPMPLQAPMRKEYVPRMPEERGFQVSSVRGTL</sequence>